<keyword evidence="2 7" id="KW-0285">Flavoprotein</keyword>
<dbReference type="SUPFAM" id="SSF51395">
    <property type="entry name" value="FMN-linked oxidoreductases"/>
    <property type="match status" value="1"/>
</dbReference>
<dbReference type="CDD" id="cd02809">
    <property type="entry name" value="alpha_hydroxyacid_oxid_FMN"/>
    <property type="match status" value="1"/>
</dbReference>
<dbReference type="GO" id="GO:0016491">
    <property type="term" value="F:oxidoreductase activity"/>
    <property type="evidence" value="ECO:0007669"/>
    <property type="project" value="UniProtKB-KW"/>
</dbReference>
<dbReference type="PROSITE" id="PS51349">
    <property type="entry name" value="FMN_HYDROXY_ACID_DH_2"/>
    <property type="match status" value="1"/>
</dbReference>
<proteinExistence type="inferred from homology"/>
<evidence type="ECO:0000256" key="3">
    <source>
        <dbReference type="ARBA" id="ARBA00022643"/>
    </source>
</evidence>
<accession>A0A4V2PJM7</accession>
<dbReference type="AlphaFoldDB" id="A0A4V2PJM7"/>
<dbReference type="PIRSF" id="PIRSF000138">
    <property type="entry name" value="Al-hdrx_acd_dh"/>
    <property type="match status" value="1"/>
</dbReference>
<dbReference type="PANTHER" id="PTHR10578">
    <property type="entry name" value="S -2-HYDROXY-ACID OXIDASE-RELATED"/>
    <property type="match status" value="1"/>
</dbReference>
<dbReference type="RefSeq" id="WP_245516177.1">
    <property type="nucleotide sequence ID" value="NZ_SMFY01000002.1"/>
</dbReference>
<evidence type="ECO:0000313" key="10">
    <source>
        <dbReference type="Proteomes" id="UP000295030"/>
    </source>
</evidence>
<evidence type="ECO:0000256" key="1">
    <source>
        <dbReference type="ARBA" id="ARBA00001917"/>
    </source>
</evidence>
<feature type="binding site" evidence="7">
    <location>
        <begin position="106"/>
        <end position="108"/>
    </location>
    <ligand>
        <name>FMN</name>
        <dbReference type="ChEBI" id="CHEBI:58210"/>
    </ligand>
</feature>
<keyword evidence="4" id="KW-0560">Oxidoreductase</keyword>
<dbReference type="GO" id="GO:0010181">
    <property type="term" value="F:FMN binding"/>
    <property type="evidence" value="ECO:0007669"/>
    <property type="project" value="InterPro"/>
</dbReference>
<dbReference type="EMBL" id="SMFY01000002">
    <property type="protein sequence ID" value="TCK29166.1"/>
    <property type="molecule type" value="Genomic_DNA"/>
</dbReference>
<dbReference type="PANTHER" id="PTHR10578:SF107">
    <property type="entry name" value="2-HYDROXYACID OXIDASE 1"/>
    <property type="match status" value="1"/>
</dbReference>
<feature type="binding site" evidence="7">
    <location>
        <begin position="336"/>
        <end position="340"/>
    </location>
    <ligand>
        <name>FMN</name>
        <dbReference type="ChEBI" id="CHEBI:58210"/>
    </ligand>
</feature>
<dbReference type="Pfam" id="PF01070">
    <property type="entry name" value="FMN_dh"/>
    <property type="match status" value="1"/>
</dbReference>
<feature type="binding site" evidence="7">
    <location>
        <position position="309"/>
    </location>
    <ligand>
        <name>glyoxylate</name>
        <dbReference type="ChEBI" id="CHEBI:36655"/>
    </ligand>
</feature>
<evidence type="ECO:0000256" key="4">
    <source>
        <dbReference type="ARBA" id="ARBA00023002"/>
    </source>
</evidence>
<comment type="cofactor">
    <cofactor evidence="1">
        <name>FMN</name>
        <dbReference type="ChEBI" id="CHEBI:58210"/>
    </cofactor>
</comment>
<comment type="similarity">
    <text evidence="5">Belongs to the FMN-dependent alpha-hydroxy acid dehydrogenase family.</text>
</comment>
<evidence type="ECO:0000256" key="6">
    <source>
        <dbReference type="PIRSR" id="PIRSR000138-1"/>
    </source>
</evidence>
<feature type="binding site" evidence="7">
    <location>
        <begin position="359"/>
        <end position="360"/>
    </location>
    <ligand>
        <name>FMN</name>
        <dbReference type="ChEBI" id="CHEBI:58210"/>
    </ligand>
</feature>
<name>A0A4V2PJM7_ANCAQ</name>
<evidence type="ECO:0000259" key="8">
    <source>
        <dbReference type="PROSITE" id="PS51349"/>
    </source>
</evidence>
<keyword evidence="10" id="KW-1185">Reference proteome</keyword>
<feature type="binding site" evidence="7">
    <location>
        <position position="306"/>
    </location>
    <ligand>
        <name>glyoxylate</name>
        <dbReference type="ChEBI" id="CHEBI:36655"/>
    </ligand>
</feature>
<organism evidence="9 10">
    <name type="scientific">Ancylobacter aquaticus</name>
    <dbReference type="NCBI Taxonomy" id="100"/>
    <lineage>
        <taxon>Bacteria</taxon>
        <taxon>Pseudomonadati</taxon>
        <taxon>Pseudomonadota</taxon>
        <taxon>Alphaproteobacteria</taxon>
        <taxon>Hyphomicrobiales</taxon>
        <taxon>Xanthobacteraceae</taxon>
        <taxon>Ancylobacter</taxon>
    </lineage>
</organism>
<dbReference type="InterPro" id="IPR000262">
    <property type="entry name" value="FMN-dep_DH"/>
</dbReference>
<feature type="binding site" evidence="7">
    <location>
        <position position="157"/>
    </location>
    <ligand>
        <name>glyoxylate</name>
        <dbReference type="ChEBI" id="CHEBI:36655"/>
    </ligand>
</feature>
<dbReference type="InterPro" id="IPR013785">
    <property type="entry name" value="Aldolase_TIM"/>
</dbReference>
<comment type="caution">
    <text evidence="9">The sequence shown here is derived from an EMBL/GenBank/DDBJ whole genome shotgun (WGS) entry which is preliminary data.</text>
</comment>
<feature type="binding site" evidence="7">
    <location>
        <position position="135"/>
    </location>
    <ligand>
        <name>FMN</name>
        <dbReference type="ChEBI" id="CHEBI:58210"/>
    </ligand>
</feature>
<dbReference type="InterPro" id="IPR012133">
    <property type="entry name" value="Alpha-hydoxy_acid_DH_FMN"/>
</dbReference>
<feature type="domain" description="FMN hydroxy acid dehydrogenase" evidence="8">
    <location>
        <begin position="27"/>
        <end position="410"/>
    </location>
</feature>
<dbReference type="Proteomes" id="UP000295030">
    <property type="component" value="Unassembled WGS sequence"/>
</dbReference>
<protein>
    <submittedName>
        <fullName evidence="9">L-lactate dehydrogenase (Cytochrome)</fullName>
    </submittedName>
</protein>
<keyword evidence="3 7" id="KW-0288">FMN</keyword>
<feature type="binding site" evidence="7">
    <location>
        <position position="282"/>
    </location>
    <ligand>
        <name>FMN</name>
        <dbReference type="ChEBI" id="CHEBI:58210"/>
    </ligand>
</feature>
<feature type="active site" description="Proton acceptor" evidence="6">
    <location>
        <position position="306"/>
    </location>
</feature>
<gene>
    <name evidence="9" type="ORF">EV667_3187</name>
</gene>
<sequence>MSQEEIDVELGLVDAPLRQGSASAASHRWRHMLSLDDFETAARAYLPRMIYGFISGAVETGTAQRLAASAYADYAFVPRALRDVAVRDQGIDLFGHRYDVPFGIAPMGGSAIAAYCGDLALAEAGARLNQPMIMSASSLIPLEEVQSRHPHVWFQAYLAGDRGRIGRMVERVARAGCKTLVVTIDAPVPGNRENNVRNGYSMPIRITPRVALDCALHPRWLVGTLIRTFLNRGIPHFENMDAERGPPMFSRSLGRNFSDRDRFSWDHVRAIREQWQGNLVLKGVLSLDDAVLAREAGVDGIILSSHGGRQLDYAVPPLHVLPRIRAALPAMSIIIDGGIRRGSDVLKAMALGADAVLVGRPYLYAAALGQAEAAAHASEILKSEIDRNMALLGLNRLADLSADYLVPSRHGGHPLEGEGHQ</sequence>
<dbReference type="Gene3D" id="3.20.20.70">
    <property type="entry name" value="Aldolase class I"/>
    <property type="match status" value="1"/>
</dbReference>
<feature type="binding site" evidence="7">
    <location>
        <position position="183"/>
    </location>
    <ligand>
        <name>FMN</name>
        <dbReference type="ChEBI" id="CHEBI:58210"/>
    </ligand>
</feature>
<feature type="binding site" evidence="7">
    <location>
        <position position="155"/>
    </location>
    <ligand>
        <name>FMN</name>
        <dbReference type="ChEBI" id="CHEBI:58210"/>
    </ligand>
</feature>
<evidence type="ECO:0000256" key="7">
    <source>
        <dbReference type="PIRSR" id="PIRSR000138-2"/>
    </source>
</evidence>
<evidence type="ECO:0000313" key="9">
    <source>
        <dbReference type="EMBL" id="TCK29166.1"/>
    </source>
</evidence>
<feature type="binding site" evidence="7">
    <location>
        <position position="192"/>
    </location>
    <ligand>
        <name>glyoxylate</name>
        <dbReference type="ChEBI" id="CHEBI:36655"/>
    </ligand>
</feature>
<evidence type="ECO:0000256" key="2">
    <source>
        <dbReference type="ARBA" id="ARBA00022630"/>
    </source>
</evidence>
<dbReference type="InterPro" id="IPR037396">
    <property type="entry name" value="FMN_HAD"/>
</dbReference>
<evidence type="ECO:0000256" key="5">
    <source>
        <dbReference type="ARBA" id="ARBA00024042"/>
    </source>
</evidence>
<reference evidence="9 10" key="1">
    <citation type="submission" date="2019-03" db="EMBL/GenBank/DDBJ databases">
        <title>Genomic Encyclopedia of Type Strains, Phase IV (KMG-IV): sequencing the most valuable type-strain genomes for metagenomic binning, comparative biology and taxonomic classification.</title>
        <authorList>
            <person name="Goeker M."/>
        </authorList>
    </citation>
    <scope>NUCLEOTIDE SEQUENCE [LARGE SCALE GENOMIC DNA]</scope>
    <source>
        <strain evidence="9 10">DSM 101</strain>
    </source>
</reference>
<feature type="binding site" evidence="7">
    <location>
        <position position="304"/>
    </location>
    <ligand>
        <name>FMN</name>
        <dbReference type="ChEBI" id="CHEBI:58210"/>
    </ligand>
</feature>